<dbReference type="Proteomes" id="UP000291022">
    <property type="component" value="Unassembled WGS sequence"/>
</dbReference>
<evidence type="ECO:0000313" key="1">
    <source>
        <dbReference type="Ensembl" id="ENSUAMP00000004762.1"/>
    </source>
</evidence>
<evidence type="ECO:0000313" key="2">
    <source>
        <dbReference type="Proteomes" id="UP000291022"/>
    </source>
</evidence>
<protein>
    <submittedName>
        <fullName evidence="1">Uncharacterized protein</fullName>
    </submittedName>
</protein>
<accession>A0A452QI50</accession>
<dbReference type="AlphaFoldDB" id="A0A452QI50"/>
<dbReference type="STRING" id="9643.ENSUAMP00000004762"/>
<dbReference type="Ensembl" id="ENSUAMT00000005416.1">
    <property type="protein sequence ID" value="ENSUAMP00000004762.1"/>
    <property type="gene ID" value="ENSUAMG00000004332.1"/>
</dbReference>
<sequence>MRQLKKSLLPRLNKSLRTQSASKIFNTLPTFSFAKNPRQKGWDLEILQLSSTWKGYIFRSLEQIFIGPLHKINPKGQYILPSVRNLVADDPSISDEGRVWPALTDNYAEHTWPGATGRK</sequence>
<reference evidence="2" key="1">
    <citation type="submission" date="2016-06" db="EMBL/GenBank/DDBJ databases">
        <title>De novo assembly and RNA-Seq shows season-dependent expression and editing in black bear kidneys.</title>
        <authorList>
            <person name="Korstanje R."/>
            <person name="Srivastava A."/>
            <person name="Sarsani V.K."/>
            <person name="Sheehan S.M."/>
            <person name="Seger R.L."/>
            <person name="Barter M.E."/>
            <person name="Lindqvist C."/>
            <person name="Brody L.C."/>
            <person name="Mullikin J.C."/>
        </authorList>
    </citation>
    <scope>NUCLEOTIDE SEQUENCE [LARGE SCALE GENOMIC DNA]</scope>
</reference>
<proteinExistence type="predicted"/>
<reference evidence="1" key="3">
    <citation type="submission" date="2025-09" db="UniProtKB">
        <authorList>
            <consortium name="Ensembl"/>
        </authorList>
    </citation>
    <scope>IDENTIFICATION</scope>
</reference>
<reference evidence="1" key="2">
    <citation type="submission" date="2025-08" db="UniProtKB">
        <authorList>
            <consortium name="Ensembl"/>
        </authorList>
    </citation>
    <scope>IDENTIFICATION</scope>
</reference>
<name>A0A452QI50_URSAM</name>
<keyword evidence="2" id="KW-1185">Reference proteome</keyword>
<organism evidence="1 2">
    <name type="scientific">Ursus americanus</name>
    <name type="common">American black bear</name>
    <name type="synonym">Euarctos americanus</name>
    <dbReference type="NCBI Taxonomy" id="9643"/>
    <lineage>
        <taxon>Eukaryota</taxon>
        <taxon>Metazoa</taxon>
        <taxon>Chordata</taxon>
        <taxon>Craniata</taxon>
        <taxon>Vertebrata</taxon>
        <taxon>Euteleostomi</taxon>
        <taxon>Mammalia</taxon>
        <taxon>Eutheria</taxon>
        <taxon>Laurasiatheria</taxon>
        <taxon>Carnivora</taxon>
        <taxon>Caniformia</taxon>
        <taxon>Ursidae</taxon>
        <taxon>Ursus</taxon>
    </lineage>
</organism>